<dbReference type="EMBL" id="QGGQ01000008">
    <property type="protein sequence ID" value="PWK22305.1"/>
    <property type="molecule type" value="Genomic_DNA"/>
</dbReference>
<dbReference type="Proteomes" id="UP000245667">
    <property type="component" value="Unassembled WGS sequence"/>
</dbReference>
<name>A0A316DWM1_9FLAO</name>
<accession>A0A316DWM1</accession>
<comment type="caution">
    <text evidence="1">The sequence shown here is derived from an EMBL/GenBank/DDBJ whole genome shotgun (WGS) entry which is preliminary data.</text>
</comment>
<organism evidence="1 2">
    <name type="scientific">Maribacter polysiphoniae</name>
    <dbReference type="NCBI Taxonomy" id="429344"/>
    <lineage>
        <taxon>Bacteria</taxon>
        <taxon>Pseudomonadati</taxon>
        <taxon>Bacteroidota</taxon>
        <taxon>Flavobacteriia</taxon>
        <taxon>Flavobacteriales</taxon>
        <taxon>Flavobacteriaceae</taxon>
        <taxon>Maribacter</taxon>
    </lineage>
</organism>
<evidence type="ECO:0000313" key="2">
    <source>
        <dbReference type="Proteomes" id="UP000245667"/>
    </source>
</evidence>
<dbReference type="AlphaFoldDB" id="A0A316DWM1"/>
<reference evidence="1 2" key="1">
    <citation type="submission" date="2018-05" db="EMBL/GenBank/DDBJ databases">
        <title>Genomic Encyclopedia of Archaeal and Bacterial Type Strains, Phase II (KMG-II): from individual species to whole genera.</title>
        <authorList>
            <person name="Goeker M."/>
        </authorList>
    </citation>
    <scope>NUCLEOTIDE SEQUENCE [LARGE SCALE GENOMIC DNA]</scope>
    <source>
        <strain evidence="1 2">DSM 23514</strain>
    </source>
</reference>
<gene>
    <name evidence="1" type="ORF">LX92_03226</name>
</gene>
<protein>
    <submittedName>
        <fullName evidence="1">Uncharacterized protein</fullName>
    </submittedName>
</protein>
<proteinExistence type="predicted"/>
<evidence type="ECO:0000313" key="1">
    <source>
        <dbReference type="EMBL" id="PWK22305.1"/>
    </source>
</evidence>
<sequence length="52" mass="6326">MPSLMMGLKVCSEKMRIPKSYLRRLKYWIYRFPCKFEEGIKIFGNKPIILDR</sequence>